<evidence type="ECO:0000313" key="2">
    <source>
        <dbReference type="Proteomes" id="UP000284706"/>
    </source>
</evidence>
<protein>
    <submittedName>
        <fullName evidence="1">Uncharacterized protein</fullName>
    </submittedName>
</protein>
<proteinExistence type="predicted"/>
<sequence>MASREIFLILQDDVNAIPPIEDAAVSKALLHSVIEHIIQLKHLEYRLVVVVRQAVNIARIMFVNTEGQTWNSILVDIDNFVRRNTRHRFRNILKRIFFPDQDPIYPEYFALNERLVALSQSLQARCEDATGNESPGGPSSHNHITSFFAGASNILVQHSTFVQAQGDFVLQEIAESQGLLKGLPVIAREDIAPIREVYRGRDHKLHVARIVSGRVVTMKVYEDRNAKEVGVIYSVTTASYLSDSSTQGIHTNGEALPEISVCLNDLCTIVLLILSPSSGPDVLHLVAVSSSSSWLPFLVFDGVYEGTAVAAIGLALEKSLKESLMMGMETVSSTVLFKSHLLMDSWSTKSGLEHLQIIGYPFEYAGEEHFSLLRNTDGRVMISFEAPSTTVTTPAGFDQQNEETAAFHAPLKIFHTLCRKVGTCAFV</sequence>
<name>A0A409VLZ0_9AGAR</name>
<evidence type="ECO:0000313" key="1">
    <source>
        <dbReference type="EMBL" id="PPQ67226.1"/>
    </source>
</evidence>
<dbReference type="EMBL" id="NHYE01005614">
    <property type="protein sequence ID" value="PPQ67226.1"/>
    <property type="molecule type" value="Genomic_DNA"/>
</dbReference>
<dbReference type="AlphaFoldDB" id="A0A409VLZ0"/>
<gene>
    <name evidence="1" type="ORF">CVT26_007299</name>
</gene>
<dbReference type="STRING" id="231916.A0A409VLZ0"/>
<organism evidence="1 2">
    <name type="scientific">Gymnopilus dilepis</name>
    <dbReference type="NCBI Taxonomy" id="231916"/>
    <lineage>
        <taxon>Eukaryota</taxon>
        <taxon>Fungi</taxon>
        <taxon>Dikarya</taxon>
        <taxon>Basidiomycota</taxon>
        <taxon>Agaricomycotina</taxon>
        <taxon>Agaricomycetes</taxon>
        <taxon>Agaricomycetidae</taxon>
        <taxon>Agaricales</taxon>
        <taxon>Agaricineae</taxon>
        <taxon>Hymenogastraceae</taxon>
        <taxon>Gymnopilus</taxon>
    </lineage>
</organism>
<reference evidence="1 2" key="1">
    <citation type="journal article" date="2018" name="Evol. Lett.">
        <title>Horizontal gene cluster transfer increased hallucinogenic mushroom diversity.</title>
        <authorList>
            <person name="Reynolds H.T."/>
            <person name="Vijayakumar V."/>
            <person name="Gluck-Thaler E."/>
            <person name="Korotkin H.B."/>
            <person name="Matheny P.B."/>
            <person name="Slot J.C."/>
        </authorList>
    </citation>
    <scope>NUCLEOTIDE SEQUENCE [LARGE SCALE GENOMIC DNA]</scope>
    <source>
        <strain evidence="1 2">SRW20</strain>
    </source>
</reference>
<comment type="caution">
    <text evidence="1">The sequence shown here is derived from an EMBL/GenBank/DDBJ whole genome shotgun (WGS) entry which is preliminary data.</text>
</comment>
<dbReference type="InParanoid" id="A0A409VLZ0"/>
<accession>A0A409VLZ0</accession>
<dbReference type="Proteomes" id="UP000284706">
    <property type="component" value="Unassembled WGS sequence"/>
</dbReference>
<keyword evidence="2" id="KW-1185">Reference proteome</keyword>
<dbReference type="OrthoDB" id="3030701at2759"/>